<evidence type="ECO:0000256" key="3">
    <source>
        <dbReference type="ARBA" id="ARBA00022829"/>
    </source>
</evidence>
<keyword evidence="5" id="KW-0175">Coiled coil</keyword>
<name>A0ABU4WEK0_9BACT</name>
<dbReference type="InterPro" id="IPR036388">
    <property type="entry name" value="WH-like_DNA-bd_sf"/>
</dbReference>
<dbReference type="Pfam" id="PF04079">
    <property type="entry name" value="SMC_ScpB"/>
    <property type="match status" value="1"/>
</dbReference>
<feature type="compositionally biased region" description="Basic and acidic residues" evidence="6">
    <location>
        <begin position="249"/>
        <end position="260"/>
    </location>
</feature>
<dbReference type="Proteomes" id="UP001275932">
    <property type="component" value="Unassembled WGS sequence"/>
</dbReference>
<evidence type="ECO:0000256" key="4">
    <source>
        <dbReference type="ARBA" id="ARBA00023306"/>
    </source>
</evidence>
<evidence type="ECO:0000256" key="5">
    <source>
        <dbReference type="SAM" id="Coils"/>
    </source>
</evidence>
<keyword evidence="8" id="KW-1185">Reference proteome</keyword>
<comment type="caution">
    <text evidence="7">The sequence shown here is derived from an EMBL/GenBank/DDBJ whole genome shotgun (WGS) entry which is preliminary data.</text>
</comment>
<feature type="region of interest" description="Disordered" evidence="6">
    <location>
        <begin position="223"/>
        <end position="260"/>
    </location>
</feature>
<reference evidence="7 8" key="1">
    <citation type="submission" date="2022-03" db="EMBL/GenBank/DDBJ databases">
        <title>Novel taxa within the pig intestine.</title>
        <authorList>
            <person name="Wylensek D."/>
            <person name="Bishof K."/>
            <person name="Afrizal A."/>
            <person name="Clavel T."/>
        </authorList>
    </citation>
    <scope>NUCLEOTIDE SEQUENCE [LARGE SCALE GENOMIC DNA]</scope>
    <source>
        <strain evidence="7 8">CLA-KB-P66</strain>
    </source>
</reference>
<sequence>MEFNLKKILKALLFSTSEWLSIKDIQAVITRYHEENDKAQEQNEDSESGEQGVIDEIIAQVPTLLTATQIREAIDAMSGEFEENREVYKILQGPNGFKLSISPDYADWVRLLRNDPRPQRLTQAALETLAIIAYRQPVTRAEIEAIRGVSADSAIARLSDKELIQITGRADLPGRPLQYGTTSAFLEFIGITSIEELPASDVLSPNQISEWIRRASNPKEIKNEDVGLASEKDGAEIANLDTPSTNKNSELHQENREISE</sequence>
<gene>
    <name evidence="7" type="primary">scpB</name>
    <name evidence="7" type="ORF">MOX91_02175</name>
</gene>
<protein>
    <submittedName>
        <fullName evidence="7">SMC-Scp complex subunit ScpB</fullName>
    </submittedName>
</protein>
<keyword evidence="3" id="KW-0159">Chromosome partition</keyword>
<dbReference type="NCBIfam" id="TIGR00281">
    <property type="entry name" value="SMC-Scp complex subunit ScpB"/>
    <property type="match status" value="1"/>
</dbReference>
<evidence type="ECO:0000256" key="6">
    <source>
        <dbReference type="SAM" id="MobiDB-lite"/>
    </source>
</evidence>
<accession>A0ABU4WEK0</accession>
<evidence type="ECO:0000256" key="1">
    <source>
        <dbReference type="ARBA" id="ARBA00022490"/>
    </source>
</evidence>
<keyword evidence="1" id="KW-0963">Cytoplasm</keyword>
<dbReference type="Gene3D" id="1.10.10.10">
    <property type="entry name" value="Winged helix-like DNA-binding domain superfamily/Winged helix DNA-binding domain"/>
    <property type="match status" value="2"/>
</dbReference>
<keyword evidence="2" id="KW-0132">Cell division</keyword>
<evidence type="ECO:0000313" key="8">
    <source>
        <dbReference type="Proteomes" id="UP001275932"/>
    </source>
</evidence>
<keyword evidence="4" id="KW-0131">Cell cycle</keyword>
<dbReference type="RefSeq" id="WP_370396439.1">
    <property type="nucleotide sequence ID" value="NZ_JALBUT010000002.1"/>
</dbReference>
<dbReference type="PANTHER" id="PTHR34298">
    <property type="entry name" value="SEGREGATION AND CONDENSATION PROTEIN B"/>
    <property type="match status" value="1"/>
</dbReference>
<dbReference type="EMBL" id="JALBUT010000002">
    <property type="protein sequence ID" value="MDX8414992.1"/>
    <property type="molecule type" value="Genomic_DNA"/>
</dbReference>
<evidence type="ECO:0000313" key="7">
    <source>
        <dbReference type="EMBL" id="MDX8414992.1"/>
    </source>
</evidence>
<dbReference type="InterPro" id="IPR005234">
    <property type="entry name" value="ScpB_csome_segregation"/>
</dbReference>
<organism evidence="7 8">
    <name type="scientific">Intestinicryptomonas porci</name>
    <dbReference type="NCBI Taxonomy" id="2926320"/>
    <lineage>
        <taxon>Bacteria</taxon>
        <taxon>Pseudomonadati</taxon>
        <taxon>Verrucomicrobiota</taxon>
        <taxon>Opitutia</taxon>
        <taxon>Opitutales</taxon>
        <taxon>Intestinicryptomonaceae</taxon>
        <taxon>Intestinicryptomonas</taxon>
    </lineage>
</organism>
<dbReference type="PANTHER" id="PTHR34298:SF2">
    <property type="entry name" value="SEGREGATION AND CONDENSATION PROTEIN B"/>
    <property type="match status" value="1"/>
</dbReference>
<evidence type="ECO:0000256" key="2">
    <source>
        <dbReference type="ARBA" id="ARBA00022618"/>
    </source>
</evidence>
<proteinExistence type="predicted"/>
<dbReference type="SUPFAM" id="SSF46785">
    <property type="entry name" value="Winged helix' DNA-binding domain"/>
    <property type="match status" value="1"/>
</dbReference>
<dbReference type="InterPro" id="IPR036390">
    <property type="entry name" value="WH_DNA-bd_sf"/>
</dbReference>
<feature type="compositionally biased region" description="Basic and acidic residues" evidence="6">
    <location>
        <begin position="223"/>
        <end position="235"/>
    </location>
</feature>
<feature type="coiled-coil region" evidence="5">
    <location>
        <begin position="22"/>
        <end position="49"/>
    </location>
</feature>